<accession>A0A654MDJ0</accession>
<dbReference type="Gene3D" id="1.10.10.10">
    <property type="entry name" value="Winged helix-like DNA-binding domain superfamily/Winged helix DNA-binding domain"/>
    <property type="match status" value="1"/>
</dbReference>
<dbReference type="KEGG" id="taa:NMY3_03359"/>
<evidence type="ECO:0000313" key="2">
    <source>
        <dbReference type="Proteomes" id="UP000058925"/>
    </source>
</evidence>
<gene>
    <name evidence="1" type="primary">mntR_3</name>
    <name evidence="1" type="ORF">NMY3_03359</name>
</gene>
<dbReference type="InterPro" id="IPR036388">
    <property type="entry name" value="WH-like_DNA-bd_sf"/>
</dbReference>
<dbReference type="EMBL" id="CP012850">
    <property type="protein sequence ID" value="ALI37542.1"/>
    <property type="molecule type" value="Genomic_DNA"/>
</dbReference>
<sequence length="48" mass="5741">MVKKLDDNHYLIYEKYRDLMLTGAGINIAQNIREKHSLFVEFLKMIKV</sequence>
<keyword evidence="2" id="KW-1185">Reference proteome</keyword>
<name>A0A654MDJ0_9ARCH</name>
<evidence type="ECO:0000313" key="1">
    <source>
        <dbReference type="EMBL" id="ALI37542.1"/>
    </source>
</evidence>
<reference evidence="2" key="1">
    <citation type="submission" date="2015-10" db="EMBL/GenBank/DDBJ databases">
        <title>Niche specialization of a soil ammonia-oxidizing archaeon, Candidatus Nitrosocosmicus oleophilus.</title>
        <authorList>
            <person name="Jung M.-Y."/>
            <person name="Rhee S.-K."/>
        </authorList>
    </citation>
    <scope>NUCLEOTIDE SEQUENCE [LARGE SCALE GENOMIC DNA]</scope>
    <source>
        <strain evidence="2">MY3</strain>
    </source>
</reference>
<proteinExistence type="predicted"/>
<protein>
    <submittedName>
        <fullName evidence="1">Transcriptional regulator MntR</fullName>
    </submittedName>
</protein>
<dbReference type="Proteomes" id="UP000058925">
    <property type="component" value="Chromosome"/>
</dbReference>
<dbReference type="AlphaFoldDB" id="A0A654MDJ0"/>
<organism evidence="1 2">
    <name type="scientific">Candidatus Nitrosocosmicus oleophilus</name>
    <dbReference type="NCBI Taxonomy" id="1353260"/>
    <lineage>
        <taxon>Archaea</taxon>
        <taxon>Nitrososphaerota</taxon>
        <taxon>Nitrososphaeria</taxon>
        <taxon>Nitrososphaerales</taxon>
        <taxon>Nitrososphaeraceae</taxon>
        <taxon>Candidatus Nitrosocosmicus</taxon>
    </lineage>
</organism>